<organism evidence="1 2">
    <name type="scientific">Paraburkholderia acidiphila</name>
    <dbReference type="NCBI Taxonomy" id="2571747"/>
    <lineage>
        <taxon>Bacteria</taxon>
        <taxon>Pseudomonadati</taxon>
        <taxon>Pseudomonadota</taxon>
        <taxon>Betaproteobacteria</taxon>
        <taxon>Burkholderiales</taxon>
        <taxon>Burkholderiaceae</taxon>
        <taxon>Paraburkholderia</taxon>
    </lineage>
</organism>
<name>A0A7Z2GAU2_9BURK</name>
<dbReference type="KEGG" id="pacp:FAZ97_25375"/>
<dbReference type="RefSeq" id="WP_158761267.1">
    <property type="nucleotide sequence ID" value="NZ_CP046911.1"/>
</dbReference>
<dbReference type="Gene3D" id="2.70.70.10">
    <property type="entry name" value="Glucose Permease (Domain IIA)"/>
    <property type="match status" value="1"/>
</dbReference>
<evidence type="ECO:0000313" key="1">
    <source>
        <dbReference type="EMBL" id="QGZ58331.1"/>
    </source>
</evidence>
<evidence type="ECO:0000313" key="2">
    <source>
        <dbReference type="Proteomes" id="UP000434209"/>
    </source>
</evidence>
<dbReference type="InterPro" id="IPR011055">
    <property type="entry name" value="Dup_hybrid_motif"/>
</dbReference>
<gene>
    <name evidence="1" type="ORF">FAZ97_25375</name>
</gene>
<dbReference type="EMBL" id="CP046911">
    <property type="protein sequence ID" value="QGZ58331.1"/>
    <property type="molecule type" value="Genomic_DNA"/>
</dbReference>
<protein>
    <submittedName>
        <fullName evidence="1">M23 family peptidase</fullName>
    </submittedName>
</protein>
<dbReference type="AlphaFoldDB" id="A0A7Z2GAU2"/>
<reference evidence="1 2" key="1">
    <citation type="submission" date="2019-12" db="EMBL/GenBank/DDBJ databases">
        <title>Paraburkholderia acidiphila 7Q-K02 sp. nov and Paraburkholderia acidisoli DHF22 sp. nov., two strains isolated from forest soil.</title>
        <authorList>
            <person name="Gao Z."/>
            <person name="Qiu L."/>
        </authorList>
    </citation>
    <scope>NUCLEOTIDE SEQUENCE [LARGE SCALE GENOMIC DNA]</scope>
    <source>
        <strain evidence="1 2">7Q-K02</strain>
    </source>
</reference>
<dbReference type="Proteomes" id="UP000434209">
    <property type="component" value="Chromosome 3"/>
</dbReference>
<keyword evidence="2" id="KW-1185">Reference proteome</keyword>
<dbReference type="OrthoDB" id="1242806at2"/>
<accession>A0A7Z2GAU2</accession>
<proteinExistence type="predicted"/>
<sequence length="333" mass="36501">MIISPPFLPASGLTSSDASKPDPMMDAVDKFELAHGVYPVAFDRRWHCGVHLAPDTHGAVYAIADGEVVAYRVCQHAIDSDNSNAGFVLLKHSTETGDGRKLTFYSLYMHLASLAECYAMGYDRTGLAEFLCKPSGPDTKGQVTPAASGGGHKVRRKDILGYLGRYQGIVYMHCEVFMLPGDFDTYFGHTQLGNPAPDTPTTTDCWGHTYYTIPAGQQFFALPPGTDAHHKLYGIKFETGQTATNTLPLDVETYFSKGAKYTNVWSVATDGSRSLLTAQPVKEKDYEYDLYHRATALYGTCPSDGYEMLRFGRILSTPATLAVEQLHGQVARP</sequence>